<feature type="non-terminal residue" evidence="2">
    <location>
        <position position="291"/>
    </location>
</feature>
<evidence type="ECO:0000313" key="3">
    <source>
        <dbReference type="Proteomes" id="UP000187406"/>
    </source>
</evidence>
<sequence>MLHSLLNEQIKGNKVDDTFATTAYDNVVKELCAQVDKGFNSNIKKDKLNNCLKTIKANFNKYYDLFRNLSGFAWSPVTKMWSDEPEVWKALIDENLDAKKWMTTPIGNFDKLVELFAKDRATAIAESAKEKRQRWANSSSKEGLDTINDINHLVSQNEVTLENFEQLNDNIQELLSSFMPSRLQSQSIGSSKGKKRKNSNDGDYEVEIVNDAMMEIARAIREENVVLEKSQPRQYSEEELFAELVNIDVEPHLLTKSYIYLVRNPDIMRAFFGCPISMRKQVLMEMMYSDD</sequence>
<gene>
    <name evidence="2" type="ORF">CFOL_v3_22440</name>
</gene>
<dbReference type="PANTHER" id="PTHR46929">
    <property type="entry name" value="EXPRESSED PROTEIN"/>
    <property type="match status" value="1"/>
</dbReference>
<dbReference type="AlphaFoldDB" id="A0A1Q3CFI9"/>
<dbReference type="Pfam" id="PF12776">
    <property type="entry name" value="Myb_DNA-bind_3"/>
    <property type="match status" value="1"/>
</dbReference>
<feature type="domain" description="Myb/SANT-like" evidence="1">
    <location>
        <begin position="3"/>
        <end position="90"/>
    </location>
</feature>
<evidence type="ECO:0000313" key="2">
    <source>
        <dbReference type="EMBL" id="GAV78975.1"/>
    </source>
</evidence>
<dbReference type="InterPro" id="IPR024752">
    <property type="entry name" value="Myb/SANT-like_dom"/>
</dbReference>
<evidence type="ECO:0000259" key="1">
    <source>
        <dbReference type="Pfam" id="PF12776"/>
    </source>
</evidence>
<reference evidence="3" key="1">
    <citation type="submission" date="2016-04" db="EMBL/GenBank/DDBJ databases">
        <title>Cephalotus genome sequencing.</title>
        <authorList>
            <person name="Fukushima K."/>
            <person name="Hasebe M."/>
            <person name="Fang X."/>
        </authorList>
    </citation>
    <scope>NUCLEOTIDE SEQUENCE [LARGE SCALE GENOMIC DNA]</scope>
    <source>
        <strain evidence="3">cv. St1</strain>
    </source>
</reference>
<dbReference type="InParanoid" id="A0A1Q3CFI9"/>
<protein>
    <submittedName>
        <fullName evidence="2">Myb_DNA-bind_3 domain-containing protein</fullName>
    </submittedName>
</protein>
<proteinExistence type="predicted"/>
<dbReference type="OrthoDB" id="1434562at2759"/>
<keyword evidence="3" id="KW-1185">Reference proteome</keyword>
<organism evidence="2 3">
    <name type="scientific">Cephalotus follicularis</name>
    <name type="common">Albany pitcher plant</name>
    <dbReference type="NCBI Taxonomy" id="3775"/>
    <lineage>
        <taxon>Eukaryota</taxon>
        <taxon>Viridiplantae</taxon>
        <taxon>Streptophyta</taxon>
        <taxon>Embryophyta</taxon>
        <taxon>Tracheophyta</taxon>
        <taxon>Spermatophyta</taxon>
        <taxon>Magnoliopsida</taxon>
        <taxon>eudicotyledons</taxon>
        <taxon>Gunneridae</taxon>
        <taxon>Pentapetalae</taxon>
        <taxon>rosids</taxon>
        <taxon>fabids</taxon>
        <taxon>Oxalidales</taxon>
        <taxon>Cephalotaceae</taxon>
        <taxon>Cephalotus</taxon>
    </lineage>
</organism>
<dbReference type="PANTHER" id="PTHR46929:SF4">
    <property type="entry name" value="MYB_SANT-LIKE DOMAIN-CONTAINING PROTEIN"/>
    <property type="match status" value="1"/>
</dbReference>
<accession>A0A1Q3CFI9</accession>
<comment type="caution">
    <text evidence="2">The sequence shown here is derived from an EMBL/GenBank/DDBJ whole genome shotgun (WGS) entry which is preliminary data.</text>
</comment>
<dbReference type="EMBL" id="BDDD01001893">
    <property type="protein sequence ID" value="GAV78975.1"/>
    <property type="molecule type" value="Genomic_DNA"/>
</dbReference>
<dbReference type="Proteomes" id="UP000187406">
    <property type="component" value="Unassembled WGS sequence"/>
</dbReference>
<name>A0A1Q3CFI9_CEPFO</name>